<proteinExistence type="predicted"/>
<gene>
    <name evidence="1" type="ORF">ODALV1_LOCUS18878</name>
</gene>
<protein>
    <submittedName>
        <fullName evidence="1">Uncharacterized protein</fullName>
    </submittedName>
</protein>
<keyword evidence="2" id="KW-1185">Reference proteome</keyword>
<reference evidence="1 2" key="1">
    <citation type="submission" date="2024-08" db="EMBL/GenBank/DDBJ databases">
        <authorList>
            <person name="Cucini C."/>
            <person name="Frati F."/>
        </authorList>
    </citation>
    <scope>NUCLEOTIDE SEQUENCE [LARGE SCALE GENOMIC DNA]</scope>
</reference>
<name>A0ABP1R5T4_9HEXA</name>
<dbReference type="Proteomes" id="UP001642540">
    <property type="component" value="Unassembled WGS sequence"/>
</dbReference>
<comment type="caution">
    <text evidence="1">The sequence shown here is derived from an EMBL/GenBank/DDBJ whole genome shotgun (WGS) entry which is preliminary data.</text>
</comment>
<dbReference type="EMBL" id="CAXLJM020000062">
    <property type="protein sequence ID" value="CAL8120159.1"/>
    <property type="molecule type" value="Genomic_DNA"/>
</dbReference>
<evidence type="ECO:0000313" key="2">
    <source>
        <dbReference type="Proteomes" id="UP001642540"/>
    </source>
</evidence>
<accession>A0ABP1R5T4</accession>
<evidence type="ECO:0000313" key="1">
    <source>
        <dbReference type="EMBL" id="CAL8120159.1"/>
    </source>
</evidence>
<sequence>MTSKADIEKSLKELSDKLAMGQQVLILKESTALWLQTRLESLDLDEKITIELIEFIHEQIRCNNLLIKLFLPSTSDRSHLMEQWRLVRDKLEVLDKDKKNFLVRYKLTLADFQTKDAEWSNPSEVEDLEFEQEMSPTQREELIKTCNMNDKIAQEAMTTFETLQKDWDVIKADLQVCIEQLENFNDIYHATENSYYHLNVIVLTYHIKNK</sequence>
<organism evidence="1 2">
    <name type="scientific">Orchesella dallaii</name>
    <dbReference type="NCBI Taxonomy" id="48710"/>
    <lineage>
        <taxon>Eukaryota</taxon>
        <taxon>Metazoa</taxon>
        <taxon>Ecdysozoa</taxon>
        <taxon>Arthropoda</taxon>
        <taxon>Hexapoda</taxon>
        <taxon>Collembola</taxon>
        <taxon>Entomobryomorpha</taxon>
        <taxon>Entomobryoidea</taxon>
        <taxon>Orchesellidae</taxon>
        <taxon>Orchesellinae</taxon>
        <taxon>Orchesella</taxon>
    </lineage>
</organism>